<organism evidence="2 3">
    <name type="scientific">Nocardia cyriacigeorgica</name>
    <dbReference type="NCBI Taxonomy" id="135487"/>
    <lineage>
        <taxon>Bacteria</taxon>
        <taxon>Bacillati</taxon>
        <taxon>Actinomycetota</taxon>
        <taxon>Actinomycetes</taxon>
        <taxon>Mycobacteriales</taxon>
        <taxon>Nocardiaceae</taxon>
        <taxon>Nocardia</taxon>
    </lineage>
</organism>
<dbReference type="SUPFAM" id="SSF64288">
    <property type="entry name" value="Chorismate lyase-like"/>
    <property type="match status" value="1"/>
</dbReference>
<sequence>MTRDLFGNSSMPATFEAETGADGVEVSVSYDWISATEDLAQMLRVAEGTELLARTFRYTLDGTPHQIAREYMRADLARECGLTGPDAEVPGRNTAMWLERAGIHLYREHLVLQTRNPTAEEREALAVPVGVPVYEKVLTTFDEENSPLDARRILVVADRIIYTADRVHPRRDTQDVGAESC</sequence>
<dbReference type="PANTHER" id="PTHR44846">
    <property type="entry name" value="MANNOSYL-D-GLYCERATE TRANSPORT/METABOLISM SYSTEM REPRESSOR MNGR-RELATED"/>
    <property type="match status" value="1"/>
</dbReference>
<dbReference type="Proteomes" id="UP000468928">
    <property type="component" value="Unassembled WGS sequence"/>
</dbReference>
<dbReference type="RefSeq" id="WP_163830247.1">
    <property type="nucleotide sequence ID" value="NZ_JAAGUZ010000113.1"/>
</dbReference>
<dbReference type="GO" id="GO:0003677">
    <property type="term" value="F:DNA binding"/>
    <property type="evidence" value="ECO:0007669"/>
    <property type="project" value="InterPro"/>
</dbReference>
<feature type="domain" description="UbiC transcription regulator-associated" evidence="1">
    <location>
        <begin position="18"/>
        <end position="161"/>
    </location>
</feature>
<evidence type="ECO:0000313" key="3">
    <source>
        <dbReference type="Proteomes" id="UP000468928"/>
    </source>
</evidence>
<dbReference type="InterPro" id="IPR011663">
    <property type="entry name" value="UTRA"/>
</dbReference>
<name>A0A6P1DB43_9NOCA</name>
<dbReference type="InterPro" id="IPR028978">
    <property type="entry name" value="Chorismate_lyase_/UTRA_dom_sf"/>
</dbReference>
<gene>
    <name evidence="2" type="ORF">GV789_26620</name>
</gene>
<evidence type="ECO:0000313" key="2">
    <source>
        <dbReference type="EMBL" id="NEW47975.1"/>
    </source>
</evidence>
<dbReference type="Pfam" id="PF07702">
    <property type="entry name" value="UTRA"/>
    <property type="match status" value="1"/>
</dbReference>
<dbReference type="GO" id="GO:0045892">
    <property type="term" value="P:negative regulation of DNA-templated transcription"/>
    <property type="evidence" value="ECO:0007669"/>
    <property type="project" value="TreeGrafter"/>
</dbReference>
<accession>A0A6P1DB43</accession>
<comment type="caution">
    <text evidence="2">The sequence shown here is derived from an EMBL/GenBank/DDBJ whole genome shotgun (WGS) entry which is preliminary data.</text>
</comment>
<dbReference type="PANTHER" id="PTHR44846:SF17">
    <property type="entry name" value="GNTR-FAMILY TRANSCRIPTIONAL REGULATOR"/>
    <property type="match status" value="1"/>
</dbReference>
<dbReference type="InterPro" id="IPR050679">
    <property type="entry name" value="Bact_HTH_transcr_reg"/>
</dbReference>
<dbReference type="EMBL" id="JAAGUZ010000113">
    <property type="protein sequence ID" value="NEW47975.1"/>
    <property type="molecule type" value="Genomic_DNA"/>
</dbReference>
<protein>
    <submittedName>
        <fullName evidence="2">UTRA domain-containing protein</fullName>
    </submittedName>
</protein>
<dbReference type="Gene3D" id="3.40.1410.10">
    <property type="entry name" value="Chorismate lyase-like"/>
    <property type="match status" value="1"/>
</dbReference>
<dbReference type="SMART" id="SM00866">
    <property type="entry name" value="UTRA"/>
    <property type="match status" value="1"/>
</dbReference>
<dbReference type="AlphaFoldDB" id="A0A6P1DB43"/>
<evidence type="ECO:0000259" key="1">
    <source>
        <dbReference type="SMART" id="SM00866"/>
    </source>
</evidence>
<reference evidence="2 3" key="1">
    <citation type="submission" date="2020-01" db="EMBL/GenBank/DDBJ databases">
        <title>Genetics and antimicrobial susceptibilities of Nocardia species isolated from the soil; a comparison with species isolated from humans.</title>
        <authorList>
            <person name="Carrasco G."/>
            <person name="Monzon S."/>
            <person name="Sansegundo M."/>
            <person name="Garcia E."/>
            <person name="Garrido N."/>
            <person name="Medina M.J."/>
            <person name="Villalon P."/>
            <person name="Ramirez-Arocha A.C."/>
            <person name="Jimenez P."/>
            <person name="Cuesta I."/>
            <person name="Valdezate S."/>
        </authorList>
    </citation>
    <scope>NUCLEOTIDE SEQUENCE [LARGE SCALE GENOMIC DNA]</scope>
    <source>
        <strain evidence="2 3">CNM20110639</strain>
    </source>
</reference>
<proteinExistence type="predicted"/>